<keyword evidence="1" id="KW-0802">TPR repeat</keyword>
<keyword evidence="2" id="KW-0175">Coiled coil</keyword>
<evidence type="ECO:0000313" key="7">
    <source>
        <dbReference type="Proteomes" id="UP000183670"/>
    </source>
</evidence>
<proteinExistence type="predicted"/>
<evidence type="ECO:0000313" key="5">
    <source>
        <dbReference type="EMBL" id="SDH92232.1"/>
    </source>
</evidence>
<dbReference type="Proteomes" id="UP000183670">
    <property type="component" value="Unassembled WGS sequence"/>
</dbReference>
<dbReference type="RefSeq" id="WP_074559187.1">
    <property type="nucleotide sequence ID" value="NZ_FMYE01000040.1"/>
</dbReference>
<dbReference type="SUPFAM" id="SSF103088">
    <property type="entry name" value="OmpA-like"/>
    <property type="match status" value="1"/>
</dbReference>
<feature type="domain" description="DUF3868" evidence="3">
    <location>
        <begin position="8"/>
        <end position="107"/>
    </location>
</feature>
<reference evidence="6 7" key="1">
    <citation type="submission" date="2016-10" db="EMBL/GenBank/DDBJ databases">
        <authorList>
            <person name="de Groot N.N."/>
        </authorList>
    </citation>
    <scope>NUCLEOTIDE SEQUENCE [LARGE SCALE GENOMIC DNA]</scope>
    <source>
        <strain evidence="4 7">NLAE-zl-C500</strain>
        <strain evidence="5 6">NLAE-zl-C57</strain>
    </source>
</reference>
<dbReference type="Gene3D" id="1.25.40.10">
    <property type="entry name" value="Tetratricopeptide repeat domain"/>
    <property type="match status" value="1"/>
</dbReference>
<evidence type="ECO:0000256" key="1">
    <source>
        <dbReference type="PROSITE-ProRule" id="PRU00339"/>
    </source>
</evidence>
<gene>
    <name evidence="4" type="ORF">SAMN05192581_10403</name>
    <name evidence="5" type="ORF">SAMN05192582_10183</name>
</gene>
<dbReference type="InterPro" id="IPR019734">
    <property type="entry name" value="TPR_rpt"/>
</dbReference>
<dbReference type="InterPro" id="IPR036737">
    <property type="entry name" value="OmpA-like_sf"/>
</dbReference>
<feature type="repeat" description="TPR" evidence="1">
    <location>
        <begin position="452"/>
        <end position="485"/>
    </location>
</feature>
<dbReference type="Proteomes" id="UP000181870">
    <property type="component" value="Unassembled WGS sequence"/>
</dbReference>
<dbReference type="AlphaFoldDB" id="A0A1G6G927"/>
<feature type="coiled-coil region" evidence="2">
    <location>
        <begin position="476"/>
        <end position="507"/>
    </location>
</feature>
<organism evidence="4 7">
    <name type="scientific">Bacteroides ovatus</name>
    <dbReference type="NCBI Taxonomy" id="28116"/>
    <lineage>
        <taxon>Bacteria</taxon>
        <taxon>Pseudomonadati</taxon>
        <taxon>Bacteroidota</taxon>
        <taxon>Bacteroidia</taxon>
        <taxon>Bacteroidales</taxon>
        <taxon>Bacteroidaceae</taxon>
        <taxon>Bacteroides</taxon>
    </lineage>
</organism>
<accession>A0A1G6G927</accession>
<evidence type="ECO:0000256" key="2">
    <source>
        <dbReference type="SAM" id="Coils"/>
    </source>
</evidence>
<protein>
    <submittedName>
        <fullName evidence="4">OmpA family protein</fullName>
    </submittedName>
</protein>
<name>A0A1G6G927_BACOV</name>
<sequence>MRKQYVLFVIVLLFGMGISAQQKEYSGEMHVTPISLQQKGDSVYVKLSFDISGVNVDSRRSISLVPALVAADNRLDLPEVVVKGRENYNVYQREMALMSNRQKAAYASKAPYAVIPGFKSKNAKTIVYQVTIQYSSWMADAKLDMYEDLCGCGNPARRMGVTMLANQIALEKLIEPYVITPYMTYVQPAAEPIKQREIVGEAFLDFVVNKIDIRPEYMNNPRELKKVTDLVSEVKDDKDVTVRAINVIGYASPEGTYANNQRLSEGRAKALVNYLMPRFDYPQNLYKVVFGGENWDGLKECVEASQMPYRKEVLEVIESTPGESSNITANRKRTLMNLKGGEPYRYIVREFCPSLRKAICKIDFDVRNFSIDQAKEVFKSRPQNLSLNEMFLVANTYKKGSQEFIDLFETAVRLYPNDVTANLNAAAAALSRRDKVYAKRYLDKINKSLDIPEYYNTMGVLEILNGNYDKATSHLNKALEMGLREAKQNLAEMAKKQENEILIEQQKGKFRDK</sequence>
<evidence type="ECO:0000259" key="3">
    <source>
        <dbReference type="Pfam" id="PF12984"/>
    </source>
</evidence>
<dbReference type="Pfam" id="PF12984">
    <property type="entry name" value="DUF3868"/>
    <property type="match status" value="1"/>
</dbReference>
<dbReference type="InterPro" id="IPR024480">
    <property type="entry name" value="DUF3868"/>
</dbReference>
<dbReference type="EMBL" id="FMYE01000040">
    <property type="protein sequence ID" value="SDB78389.1"/>
    <property type="molecule type" value="Genomic_DNA"/>
</dbReference>
<dbReference type="Gene3D" id="3.30.1330.60">
    <property type="entry name" value="OmpA-like domain"/>
    <property type="match status" value="1"/>
</dbReference>
<dbReference type="PROSITE" id="PS50005">
    <property type="entry name" value="TPR"/>
    <property type="match status" value="1"/>
</dbReference>
<dbReference type="SUPFAM" id="SSF48452">
    <property type="entry name" value="TPR-like"/>
    <property type="match status" value="1"/>
</dbReference>
<evidence type="ECO:0000313" key="6">
    <source>
        <dbReference type="Proteomes" id="UP000181870"/>
    </source>
</evidence>
<dbReference type="InterPro" id="IPR011990">
    <property type="entry name" value="TPR-like_helical_dom_sf"/>
</dbReference>
<evidence type="ECO:0000313" key="4">
    <source>
        <dbReference type="EMBL" id="SDB78389.1"/>
    </source>
</evidence>
<dbReference type="EMBL" id="FNDO01000018">
    <property type="protein sequence ID" value="SDH92232.1"/>
    <property type="molecule type" value="Genomic_DNA"/>
</dbReference>